<reference evidence="2 3" key="1">
    <citation type="submission" date="2018-01" db="EMBL/GenBank/DDBJ databases">
        <title>Comparison of the Chinese Bamboo Partridge and Red Junglefowl genome sequences highlights the importance of demography in genome evolution.</title>
        <authorList>
            <person name="Tiley G.P."/>
            <person name="Kimball R.T."/>
            <person name="Braun E.L."/>
            <person name="Burleigh J.G."/>
        </authorList>
    </citation>
    <scope>NUCLEOTIDE SEQUENCE [LARGE SCALE GENOMIC DNA]</scope>
    <source>
        <strain evidence="2">RTK389</strain>
        <tissue evidence="2">Blood</tissue>
    </source>
</reference>
<accession>A0A2P4T1Z8</accession>
<organism evidence="2 3">
    <name type="scientific">Bambusicola thoracicus</name>
    <name type="common">Chinese bamboo-partridge</name>
    <name type="synonym">Perdix thoracica</name>
    <dbReference type="NCBI Taxonomy" id="9083"/>
    <lineage>
        <taxon>Eukaryota</taxon>
        <taxon>Metazoa</taxon>
        <taxon>Chordata</taxon>
        <taxon>Craniata</taxon>
        <taxon>Vertebrata</taxon>
        <taxon>Euteleostomi</taxon>
        <taxon>Archelosauria</taxon>
        <taxon>Archosauria</taxon>
        <taxon>Dinosauria</taxon>
        <taxon>Saurischia</taxon>
        <taxon>Theropoda</taxon>
        <taxon>Coelurosauria</taxon>
        <taxon>Aves</taxon>
        <taxon>Neognathae</taxon>
        <taxon>Galloanserae</taxon>
        <taxon>Galliformes</taxon>
        <taxon>Phasianidae</taxon>
        <taxon>Perdicinae</taxon>
        <taxon>Bambusicola</taxon>
    </lineage>
</organism>
<sequence length="76" mass="7976">GSARNIGRVKYGSDVSGTRGAPSEHRACKRCASKSQIHHLCRGGPPALTRTRTNSTARKRSRSSSSAARALLGAVT</sequence>
<dbReference type="Proteomes" id="UP000237246">
    <property type="component" value="Unassembled WGS sequence"/>
</dbReference>
<evidence type="ECO:0000256" key="1">
    <source>
        <dbReference type="SAM" id="MobiDB-lite"/>
    </source>
</evidence>
<evidence type="ECO:0000313" key="2">
    <source>
        <dbReference type="EMBL" id="POI30386.1"/>
    </source>
</evidence>
<feature type="region of interest" description="Disordered" evidence="1">
    <location>
        <begin position="42"/>
        <end position="76"/>
    </location>
</feature>
<dbReference type="EMBL" id="PPHD01012057">
    <property type="protein sequence ID" value="POI30386.1"/>
    <property type="molecule type" value="Genomic_DNA"/>
</dbReference>
<comment type="caution">
    <text evidence="2">The sequence shown here is derived from an EMBL/GenBank/DDBJ whole genome shotgun (WGS) entry which is preliminary data.</text>
</comment>
<proteinExistence type="predicted"/>
<gene>
    <name evidence="2" type="ORF">CIB84_005863</name>
</gene>
<feature type="non-terminal residue" evidence="2">
    <location>
        <position position="1"/>
    </location>
</feature>
<keyword evidence="3" id="KW-1185">Reference proteome</keyword>
<name>A0A2P4T1Z8_BAMTH</name>
<feature type="region of interest" description="Disordered" evidence="1">
    <location>
        <begin position="1"/>
        <end position="23"/>
    </location>
</feature>
<evidence type="ECO:0000313" key="3">
    <source>
        <dbReference type="Proteomes" id="UP000237246"/>
    </source>
</evidence>
<dbReference type="AlphaFoldDB" id="A0A2P4T1Z8"/>
<protein>
    <submittedName>
        <fullName evidence="2">Uncharacterized protein</fullName>
    </submittedName>
</protein>